<reference evidence="1" key="2">
    <citation type="journal article" date="2015" name="Fish Shellfish Immunol.">
        <title>Early steps in the European eel (Anguilla anguilla)-Vibrio vulnificus interaction in the gills: Role of the RtxA13 toxin.</title>
        <authorList>
            <person name="Callol A."/>
            <person name="Pajuelo D."/>
            <person name="Ebbesson L."/>
            <person name="Teles M."/>
            <person name="MacKenzie S."/>
            <person name="Amaro C."/>
        </authorList>
    </citation>
    <scope>NUCLEOTIDE SEQUENCE</scope>
</reference>
<dbReference type="AlphaFoldDB" id="A0A0E9QLF7"/>
<accession>A0A0E9QLF7</accession>
<evidence type="ECO:0000313" key="1">
    <source>
        <dbReference type="EMBL" id="JAH17195.1"/>
    </source>
</evidence>
<proteinExistence type="predicted"/>
<name>A0A0E9QLF7_ANGAN</name>
<organism evidence="1">
    <name type="scientific">Anguilla anguilla</name>
    <name type="common">European freshwater eel</name>
    <name type="synonym">Muraena anguilla</name>
    <dbReference type="NCBI Taxonomy" id="7936"/>
    <lineage>
        <taxon>Eukaryota</taxon>
        <taxon>Metazoa</taxon>
        <taxon>Chordata</taxon>
        <taxon>Craniata</taxon>
        <taxon>Vertebrata</taxon>
        <taxon>Euteleostomi</taxon>
        <taxon>Actinopterygii</taxon>
        <taxon>Neopterygii</taxon>
        <taxon>Teleostei</taxon>
        <taxon>Anguilliformes</taxon>
        <taxon>Anguillidae</taxon>
        <taxon>Anguilla</taxon>
    </lineage>
</organism>
<dbReference type="EMBL" id="GBXM01091382">
    <property type="protein sequence ID" value="JAH17195.1"/>
    <property type="molecule type" value="Transcribed_RNA"/>
</dbReference>
<protein>
    <submittedName>
        <fullName evidence="1">Uncharacterized protein</fullName>
    </submittedName>
</protein>
<reference evidence="1" key="1">
    <citation type="submission" date="2014-11" db="EMBL/GenBank/DDBJ databases">
        <authorList>
            <person name="Amaro Gonzalez C."/>
        </authorList>
    </citation>
    <scope>NUCLEOTIDE SEQUENCE</scope>
</reference>
<sequence length="80" mass="9235">MGKFKFLSMLTDIHTISTTYYSIAHTKHIQKSIKKNSINTKIAIHKDCMTVALPILVFDLPHKMANISPIQYKLHKRLNL</sequence>